<dbReference type="SMART" id="SM00448">
    <property type="entry name" value="REC"/>
    <property type="match status" value="1"/>
</dbReference>
<dbReference type="SUPFAM" id="SSF55874">
    <property type="entry name" value="ATPase domain of HSP90 chaperone/DNA topoisomerase II/histidine kinase"/>
    <property type="match status" value="1"/>
</dbReference>
<dbReference type="Gene3D" id="3.30.565.10">
    <property type="entry name" value="Histidine kinase-like ATPase, C-terminal domain"/>
    <property type="match status" value="1"/>
</dbReference>
<dbReference type="InterPro" id="IPR001789">
    <property type="entry name" value="Sig_transdc_resp-reg_receiver"/>
</dbReference>
<dbReference type="InterPro" id="IPR011006">
    <property type="entry name" value="CheY-like_superfamily"/>
</dbReference>
<dbReference type="GO" id="GO:0009927">
    <property type="term" value="F:histidine phosphotransfer kinase activity"/>
    <property type="evidence" value="ECO:0007669"/>
    <property type="project" value="TreeGrafter"/>
</dbReference>
<dbReference type="InterPro" id="IPR003594">
    <property type="entry name" value="HATPase_dom"/>
</dbReference>
<comment type="caution">
    <text evidence="8">The sequence shown here is derived from an EMBL/GenBank/DDBJ whole genome shotgun (WGS) entry which is preliminary data.</text>
</comment>
<keyword evidence="4" id="KW-0418">Kinase</keyword>
<evidence type="ECO:0000259" key="7">
    <source>
        <dbReference type="PROSITE" id="PS50110"/>
    </source>
</evidence>
<comment type="catalytic activity">
    <reaction evidence="1">
        <text>ATP + protein L-histidine = ADP + protein N-phospho-L-histidine.</text>
        <dbReference type="EC" id="2.7.13.3"/>
    </reaction>
</comment>
<feature type="domain" description="Histidine kinase" evidence="6">
    <location>
        <begin position="1"/>
        <end position="145"/>
    </location>
</feature>
<dbReference type="CDD" id="cd17546">
    <property type="entry name" value="REC_hyHK_CKI1_RcsC-like"/>
    <property type="match status" value="1"/>
</dbReference>
<dbReference type="AlphaFoldDB" id="A0A7V5U0Z0"/>
<evidence type="ECO:0000256" key="4">
    <source>
        <dbReference type="ARBA" id="ARBA00022777"/>
    </source>
</evidence>
<dbReference type="Proteomes" id="UP000885806">
    <property type="component" value="Unassembled WGS sequence"/>
</dbReference>
<dbReference type="SUPFAM" id="SSF52172">
    <property type="entry name" value="CheY-like"/>
    <property type="match status" value="1"/>
</dbReference>
<dbReference type="SMART" id="SM00387">
    <property type="entry name" value="HATPase_c"/>
    <property type="match status" value="1"/>
</dbReference>
<dbReference type="EMBL" id="DROP01000118">
    <property type="protein sequence ID" value="HHI88651.1"/>
    <property type="molecule type" value="Genomic_DNA"/>
</dbReference>
<feature type="modified residue" description="4-aspartylphosphate" evidence="5">
    <location>
        <position position="218"/>
    </location>
</feature>
<dbReference type="Gene3D" id="3.40.50.2300">
    <property type="match status" value="1"/>
</dbReference>
<protein>
    <recommendedName>
        <fullName evidence="2">histidine kinase</fullName>
        <ecNumber evidence="2">2.7.13.3</ecNumber>
    </recommendedName>
</protein>
<dbReference type="PRINTS" id="PR00344">
    <property type="entry name" value="BCTRLSENSOR"/>
</dbReference>
<organism evidence="8">
    <name type="scientific">Hellea balneolensis</name>
    <dbReference type="NCBI Taxonomy" id="287478"/>
    <lineage>
        <taxon>Bacteria</taxon>
        <taxon>Pseudomonadati</taxon>
        <taxon>Pseudomonadota</taxon>
        <taxon>Alphaproteobacteria</taxon>
        <taxon>Maricaulales</taxon>
        <taxon>Robiginitomaculaceae</taxon>
        <taxon>Hellea</taxon>
    </lineage>
</organism>
<proteinExistence type="predicted"/>
<dbReference type="InterPro" id="IPR036890">
    <property type="entry name" value="HATPase_C_sf"/>
</dbReference>
<dbReference type="PROSITE" id="PS50110">
    <property type="entry name" value="RESPONSE_REGULATORY"/>
    <property type="match status" value="1"/>
</dbReference>
<feature type="non-terminal residue" evidence="8">
    <location>
        <position position="1"/>
    </location>
</feature>
<dbReference type="Pfam" id="PF00072">
    <property type="entry name" value="Response_reg"/>
    <property type="match status" value="1"/>
</dbReference>
<dbReference type="Pfam" id="PF02518">
    <property type="entry name" value="HATPase_c"/>
    <property type="match status" value="1"/>
</dbReference>
<dbReference type="PANTHER" id="PTHR43047:SF72">
    <property type="entry name" value="OSMOSENSING HISTIDINE PROTEIN KINASE SLN1"/>
    <property type="match status" value="1"/>
</dbReference>
<reference evidence="8" key="1">
    <citation type="journal article" date="2020" name="mSystems">
        <title>Genome- and Community-Level Interaction Insights into Carbon Utilization and Element Cycling Functions of Hydrothermarchaeota in Hydrothermal Sediment.</title>
        <authorList>
            <person name="Zhou Z."/>
            <person name="Liu Y."/>
            <person name="Xu W."/>
            <person name="Pan J."/>
            <person name="Luo Z.H."/>
            <person name="Li M."/>
        </authorList>
    </citation>
    <scope>NUCLEOTIDE SEQUENCE [LARGE SCALE GENOMIC DNA]</scope>
    <source>
        <strain evidence="8">HyVt-538</strain>
    </source>
</reference>
<evidence type="ECO:0000256" key="3">
    <source>
        <dbReference type="ARBA" id="ARBA00022679"/>
    </source>
</evidence>
<dbReference type="EC" id="2.7.13.3" evidence="2"/>
<evidence type="ECO:0000313" key="8">
    <source>
        <dbReference type="EMBL" id="HHI88651.1"/>
    </source>
</evidence>
<evidence type="ECO:0000256" key="2">
    <source>
        <dbReference type="ARBA" id="ARBA00012438"/>
    </source>
</evidence>
<feature type="domain" description="Response regulatory" evidence="7">
    <location>
        <begin position="169"/>
        <end position="286"/>
    </location>
</feature>
<dbReference type="InterPro" id="IPR005467">
    <property type="entry name" value="His_kinase_dom"/>
</dbReference>
<dbReference type="GO" id="GO:0005886">
    <property type="term" value="C:plasma membrane"/>
    <property type="evidence" value="ECO:0007669"/>
    <property type="project" value="TreeGrafter"/>
</dbReference>
<name>A0A7V5U0Z0_9PROT</name>
<dbReference type="GO" id="GO:0000155">
    <property type="term" value="F:phosphorelay sensor kinase activity"/>
    <property type="evidence" value="ECO:0007669"/>
    <property type="project" value="TreeGrafter"/>
</dbReference>
<dbReference type="PROSITE" id="PS50109">
    <property type="entry name" value="HIS_KIN"/>
    <property type="match status" value="1"/>
</dbReference>
<dbReference type="InterPro" id="IPR004358">
    <property type="entry name" value="Sig_transdc_His_kin-like_C"/>
</dbReference>
<keyword evidence="5" id="KW-0597">Phosphoprotein</keyword>
<evidence type="ECO:0000256" key="5">
    <source>
        <dbReference type="PROSITE-ProRule" id="PRU00169"/>
    </source>
</evidence>
<evidence type="ECO:0000259" key="6">
    <source>
        <dbReference type="PROSITE" id="PS50109"/>
    </source>
</evidence>
<dbReference type="PANTHER" id="PTHR43047">
    <property type="entry name" value="TWO-COMPONENT HISTIDINE PROTEIN KINASE"/>
    <property type="match status" value="1"/>
</dbReference>
<gene>
    <name evidence="8" type="ORF">ENK01_01740</name>
</gene>
<keyword evidence="3" id="KW-0808">Transferase</keyword>
<accession>A0A7V5U0Z0</accession>
<evidence type="ECO:0000256" key="1">
    <source>
        <dbReference type="ARBA" id="ARBA00000085"/>
    </source>
</evidence>
<sequence>QALECIWSRQAQKQNIRITTHIDPALPKSIAIDGLKIQHCLNNLVSNAVQHSGKGEIQIVAALYHNNAYNYLILSVQDNGSGMDEETLGKLFLRHVPASEEQTIGFVDTGLPMTLELVHELGGQIKVSSHIGQGSVFALVLPLQPSDLEGPQEQLENPVLQTDRSDPVNLLVVDDYNLNQLTIKTMLHEHCAKIYSATNGFEALEILQSCPVDIILMDIHMPLLDGIETTMKIRESRESWSDIHIIAMTADPQYQHAELCRKIGMNGAMAKPIRKPALLQLLADYATDYKMAV</sequence>